<name>A0A4E0QLS8_9GAMM</name>
<organism evidence="1 2">
    <name type="scientific">Candidatus Thiomargarita nelsonii</name>
    <dbReference type="NCBI Taxonomy" id="1003181"/>
    <lineage>
        <taxon>Bacteria</taxon>
        <taxon>Pseudomonadati</taxon>
        <taxon>Pseudomonadota</taxon>
        <taxon>Gammaproteobacteria</taxon>
        <taxon>Thiotrichales</taxon>
        <taxon>Thiotrichaceae</taxon>
        <taxon>Thiomargarita</taxon>
    </lineage>
</organism>
<proteinExistence type="predicted"/>
<dbReference type="Proteomes" id="UP000030428">
    <property type="component" value="Unassembled WGS sequence"/>
</dbReference>
<comment type="caution">
    <text evidence="1">The sequence shown here is derived from an EMBL/GenBank/DDBJ whole genome shotgun (WGS) entry which is preliminary data.</text>
</comment>
<evidence type="ECO:0000313" key="2">
    <source>
        <dbReference type="Proteomes" id="UP000030428"/>
    </source>
</evidence>
<keyword evidence="2" id="KW-1185">Reference proteome</keyword>
<dbReference type="AlphaFoldDB" id="A0A4E0QLS8"/>
<sequence length="261" mass="29714">MKNICIFLICLVNPLKGNGSAIVIDTWDKSAECNSLRSALYVTRMDSSDQPKSFMPEANRKDGSPFNKFANQEAHGKKYPVSFKQEEVSLYAFPPAIQQVILDVVQSTLQSAIKQGEWDTFYFEHMAVVLVLKSDAKTKSVQGKPFTTGNVDAIHITLERLMDAISKKVVDMNDIITVLDFHTHVPMGVYELYSLKGYPEEMPGHHGNSRPDVDGSIQLYNELKKQNKFIKLQSYVIPFHLYYLDEYKSDEYKFVSRISIP</sequence>
<evidence type="ECO:0000313" key="1">
    <source>
        <dbReference type="EMBL" id="TGN99690.1"/>
    </source>
</evidence>
<protein>
    <submittedName>
        <fullName evidence="1">Uncharacterized protein</fullName>
    </submittedName>
</protein>
<dbReference type="EMBL" id="JSZA02000411">
    <property type="protein sequence ID" value="TGN99690.1"/>
    <property type="molecule type" value="Genomic_DNA"/>
</dbReference>
<gene>
    <name evidence="1" type="ORF">PN36_35050</name>
</gene>
<accession>A0A4E0QLS8</accession>
<reference evidence="1 2" key="1">
    <citation type="journal article" date="2016" name="Front. Microbiol.">
        <title>Single-Cell (Meta-)Genomics of a Dimorphic Candidatus Thiomargarita nelsonii Reveals Genomic Plasticity.</title>
        <authorList>
            <person name="Flood B.E."/>
            <person name="Fliss P."/>
            <person name="Jones D.S."/>
            <person name="Dick G.J."/>
            <person name="Jain S."/>
            <person name="Kaster A.K."/>
            <person name="Winkel M."/>
            <person name="Mussmann M."/>
            <person name="Bailey J."/>
        </authorList>
    </citation>
    <scope>NUCLEOTIDE SEQUENCE [LARGE SCALE GENOMIC DNA]</scope>
    <source>
        <strain evidence="1">Hydrate Ridge</strain>
    </source>
</reference>